<gene>
    <name evidence="1" type="ORF">FKV70_19130</name>
</gene>
<comment type="caution">
    <text evidence="1">The sequence shown here is derived from an EMBL/GenBank/DDBJ whole genome shotgun (WGS) entry which is preliminary data.</text>
</comment>
<dbReference type="EMBL" id="VIJZ01000008">
    <property type="protein sequence ID" value="TQR97347.1"/>
    <property type="molecule type" value="Genomic_DNA"/>
</dbReference>
<accession>A0ABY3B0Z0</accession>
<name>A0ABY3B0Z0_9BACL</name>
<evidence type="ECO:0000313" key="1">
    <source>
        <dbReference type="EMBL" id="TQR97347.1"/>
    </source>
</evidence>
<evidence type="ECO:0000313" key="2">
    <source>
        <dbReference type="Proteomes" id="UP000319219"/>
    </source>
</evidence>
<organism evidence="1 2">
    <name type="scientific">Paenibacillus ottowii</name>
    <dbReference type="NCBI Taxonomy" id="2315729"/>
    <lineage>
        <taxon>Bacteria</taxon>
        <taxon>Bacillati</taxon>
        <taxon>Bacillota</taxon>
        <taxon>Bacilli</taxon>
        <taxon>Bacillales</taxon>
        <taxon>Paenibacillaceae</taxon>
        <taxon>Paenibacillus</taxon>
    </lineage>
</organism>
<dbReference type="Proteomes" id="UP000319219">
    <property type="component" value="Unassembled WGS sequence"/>
</dbReference>
<proteinExistence type="predicted"/>
<sequence length="93" mass="10253">MKWENYRVICTVSANQLVIAKVKKTGGFPSIADKSPDKTNEIVGAVYQHIRGEYKKQKATDPDTTSVSLSFADGKIVYYPDPGKGSDLNDRTV</sequence>
<keyword evidence="2" id="KW-1185">Reference proteome</keyword>
<reference evidence="1 2" key="1">
    <citation type="submission" date="2019-07" db="EMBL/GenBank/DDBJ databases">
        <title>Paenibacillus ottowii sp. nov. isolated from a fermentation system processing bovine manure.</title>
        <authorList>
            <person name="Velazquez L.F."/>
            <person name="Rajbanshi S."/>
            <person name="Guan S."/>
            <person name="Hinchee M."/>
            <person name="Welsh A."/>
        </authorList>
    </citation>
    <scope>NUCLEOTIDE SEQUENCE [LARGE SCALE GENOMIC DNA]</scope>
    <source>
        <strain evidence="1 2">MS2379</strain>
    </source>
</reference>
<dbReference type="RefSeq" id="WP_142613860.1">
    <property type="nucleotide sequence ID" value="NZ_VIJZ01000008.1"/>
</dbReference>
<protein>
    <submittedName>
        <fullName evidence="1">Uncharacterized protein</fullName>
    </submittedName>
</protein>